<keyword evidence="1" id="KW-0238">DNA-binding</keyword>
<dbReference type="SUPFAM" id="SSF47413">
    <property type="entry name" value="lambda repressor-like DNA-binding domains"/>
    <property type="match status" value="1"/>
</dbReference>
<dbReference type="CDD" id="cd00093">
    <property type="entry name" value="HTH_XRE"/>
    <property type="match status" value="1"/>
</dbReference>
<dbReference type="GO" id="GO:0003677">
    <property type="term" value="F:DNA binding"/>
    <property type="evidence" value="ECO:0007669"/>
    <property type="project" value="UniProtKB-KW"/>
</dbReference>
<dbReference type="PROSITE" id="PS50943">
    <property type="entry name" value="HTH_CROC1"/>
    <property type="match status" value="1"/>
</dbReference>
<keyword evidence="4" id="KW-1185">Reference proteome</keyword>
<evidence type="ECO:0000313" key="4">
    <source>
        <dbReference type="Proteomes" id="UP001209318"/>
    </source>
</evidence>
<dbReference type="Proteomes" id="UP001209318">
    <property type="component" value="Unassembled WGS sequence"/>
</dbReference>
<dbReference type="Pfam" id="PF12844">
    <property type="entry name" value="HTH_19"/>
    <property type="match status" value="1"/>
</dbReference>
<dbReference type="GO" id="GO:0005829">
    <property type="term" value="C:cytosol"/>
    <property type="evidence" value="ECO:0007669"/>
    <property type="project" value="TreeGrafter"/>
</dbReference>
<name>A0AAE3LP22_9BACI</name>
<evidence type="ECO:0000259" key="2">
    <source>
        <dbReference type="PROSITE" id="PS50943"/>
    </source>
</evidence>
<dbReference type="SMART" id="SM00530">
    <property type="entry name" value="HTH_XRE"/>
    <property type="match status" value="1"/>
</dbReference>
<dbReference type="Gene3D" id="1.25.40.10">
    <property type="entry name" value="Tetratricopeptide repeat domain"/>
    <property type="match status" value="2"/>
</dbReference>
<evidence type="ECO:0000313" key="3">
    <source>
        <dbReference type="EMBL" id="MCU9615340.1"/>
    </source>
</evidence>
<organism evidence="3 4">
    <name type="scientific">Perspicuibacillus lycopersici</name>
    <dbReference type="NCBI Taxonomy" id="1325689"/>
    <lineage>
        <taxon>Bacteria</taxon>
        <taxon>Bacillati</taxon>
        <taxon>Bacillota</taxon>
        <taxon>Bacilli</taxon>
        <taxon>Bacillales</taxon>
        <taxon>Bacillaceae</taxon>
        <taxon>Perspicuibacillus</taxon>
    </lineage>
</organism>
<comment type="caution">
    <text evidence="3">The sequence shown here is derived from an EMBL/GenBank/DDBJ whole genome shotgun (WGS) entry which is preliminary data.</text>
</comment>
<dbReference type="PANTHER" id="PTHR46797">
    <property type="entry name" value="HTH-TYPE TRANSCRIPTIONAL REGULATOR"/>
    <property type="match status" value="1"/>
</dbReference>
<dbReference type="InterPro" id="IPR010982">
    <property type="entry name" value="Lambda_DNA-bd_dom_sf"/>
</dbReference>
<dbReference type="EMBL" id="JAOUSF010000009">
    <property type="protein sequence ID" value="MCU9615340.1"/>
    <property type="molecule type" value="Genomic_DNA"/>
</dbReference>
<dbReference type="GO" id="GO:0003700">
    <property type="term" value="F:DNA-binding transcription factor activity"/>
    <property type="evidence" value="ECO:0007669"/>
    <property type="project" value="TreeGrafter"/>
</dbReference>
<gene>
    <name evidence="3" type="ORF">OEV98_17585</name>
</gene>
<sequence length="415" mass="48282">MSPITTVGERIRKIRKEKKLTLEALAGEKITKGMLSLIENNKANPSMESLTYIAEQLGVAVAELLEEVSSQELQGLLEEAERLFNEDFEEYPNKYKDIVSIIRPISDKLVQGYESARLLDIYCRCIYQEEKTGWEEYAERAAQIYDEMNLTTRRGNLGRFRAIVKFMEHDYEKALQILIREREYVESHHAYIDPITRLDFDYHEAILHFAVGDTESAIRVMESAIDFSKKHRIFYLIDDLYRLAAGYAMLSNDKEKMIEYSNKLKLYGEFADDENSILFYHLIRTQILIVLEKRYLDAIQIIDEILQAHSSFIWPYFALQKGAALYLLGRYEETIQVLGKVEISSYVHHPFDLSMLYAKDAYIALSYWKLGEEEAALQHAKQAVDNISPLPHSVNTDFVLETYNEVKNKMTKNRS</sequence>
<dbReference type="PANTHER" id="PTHR46797:SF1">
    <property type="entry name" value="METHYLPHOSPHONATE SYNTHASE"/>
    <property type="match status" value="1"/>
</dbReference>
<protein>
    <submittedName>
        <fullName evidence="3">Helix-turn-helix domain-containing protein</fullName>
    </submittedName>
</protein>
<accession>A0AAE3LP22</accession>
<dbReference type="RefSeq" id="WP_263074669.1">
    <property type="nucleotide sequence ID" value="NZ_JAOUSF010000009.1"/>
</dbReference>
<dbReference type="AlphaFoldDB" id="A0AAE3LP22"/>
<dbReference type="SUPFAM" id="SSF48452">
    <property type="entry name" value="TPR-like"/>
    <property type="match status" value="1"/>
</dbReference>
<dbReference type="InterPro" id="IPR001387">
    <property type="entry name" value="Cro/C1-type_HTH"/>
</dbReference>
<proteinExistence type="predicted"/>
<feature type="domain" description="HTH cro/C1-type" evidence="2">
    <location>
        <begin position="11"/>
        <end position="64"/>
    </location>
</feature>
<dbReference type="InterPro" id="IPR050807">
    <property type="entry name" value="TransReg_Diox_bact_type"/>
</dbReference>
<reference evidence="3" key="1">
    <citation type="submission" date="2022-10" db="EMBL/GenBank/DDBJ databases">
        <title>Description of Fervidibacillus gen. nov. in the family Fervidibacillaceae fam. nov. with two species, Fervidibacillus albus sp. nov., and Fervidibacillus halotolerans sp. nov., isolated from tidal flat sediments.</title>
        <authorList>
            <person name="Kwon K.K."/>
            <person name="Yang S.-H."/>
        </authorList>
    </citation>
    <scope>NUCLEOTIDE SEQUENCE</scope>
    <source>
        <strain evidence="3">JCM 19140</strain>
    </source>
</reference>
<evidence type="ECO:0000256" key="1">
    <source>
        <dbReference type="ARBA" id="ARBA00023125"/>
    </source>
</evidence>
<dbReference type="InterPro" id="IPR011990">
    <property type="entry name" value="TPR-like_helical_dom_sf"/>
</dbReference>